<reference evidence="5 6" key="1">
    <citation type="submission" date="2021-06" db="EMBL/GenBank/DDBJ databases">
        <title>Falsochrobactrum tianjin sp.nov., a new petroleum-degrading bacteria isolated from oily soils.</title>
        <authorList>
            <person name="Chen G."/>
            <person name="Chen H."/>
            <person name="Tian J."/>
            <person name="Qing J."/>
            <person name="Zhong L."/>
            <person name="Ma W."/>
            <person name="Song Y."/>
            <person name="Cui X."/>
            <person name="Yan B."/>
        </authorList>
    </citation>
    <scope>NUCLEOTIDE SEQUENCE [LARGE SCALE GENOMIC DNA]</scope>
    <source>
        <strain evidence="5 6">TDYN1</strain>
    </source>
</reference>
<evidence type="ECO:0000256" key="3">
    <source>
        <dbReference type="SAM" id="Phobius"/>
    </source>
</evidence>
<proteinExistence type="predicted"/>
<dbReference type="CDD" id="cd01949">
    <property type="entry name" value="GGDEF"/>
    <property type="match status" value="1"/>
</dbReference>
<keyword evidence="3" id="KW-1133">Transmembrane helix</keyword>
<dbReference type="FunFam" id="3.30.70.270:FF:000001">
    <property type="entry name" value="Diguanylate cyclase domain protein"/>
    <property type="match status" value="1"/>
</dbReference>
<dbReference type="InterPro" id="IPR000160">
    <property type="entry name" value="GGDEF_dom"/>
</dbReference>
<keyword evidence="3" id="KW-0472">Membrane</keyword>
<dbReference type="PANTHER" id="PTHR45138:SF9">
    <property type="entry name" value="DIGUANYLATE CYCLASE DGCM-RELATED"/>
    <property type="match status" value="1"/>
</dbReference>
<feature type="domain" description="GGDEF" evidence="4">
    <location>
        <begin position="251"/>
        <end position="383"/>
    </location>
</feature>
<evidence type="ECO:0000313" key="6">
    <source>
        <dbReference type="Proteomes" id="UP000752297"/>
    </source>
</evidence>
<dbReference type="GO" id="GO:0052621">
    <property type="term" value="F:diguanylate cyclase activity"/>
    <property type="evidence" value="ECO:0007669"/>
    <property type="project" value="UniProtKB-EC"/>
</dbReference>
<dbReference type="PANTHER" id="PTHR45138">
    <property type="entry name" value="REGULATORY COMPONENTS OF SENSORY TRANSDUCTION SYSTEM"/>
    <property type="match status" value="1"/>
</dbReference>
<gene>
    <name evidence="5" type="ORF">KUG47_03240</name>
</gene>
<feature type="transmembrane region" description="Helical" evidence="3">
    <location>
        <begin position="37"/>
        <end position="57"/>
    </location>
</feature>
<sequence length="400" mass="44233">MMLVSFFLTVHLTIACLFVLTFAFVSLQEPSHQAPRWFTLAFASSATMPLLGFWIPVAAYPRLIVLASFAAIMMALTSMVIGLHKTYKQPPNWPLLGVLFAGAILCNALIFELPRASFLHRFLYQLPLCLVELLVIRVIYRSGMPRLVDKLLMVLAVLSFVHFFSKTFLIVWPGADVRPQDHSDGEHLLFSLSTGVFIHVATGLLLLLRTLSRLVGDASEQSEIDALSQIYNRRGFDRHVARILARNGPSIPFAVIMSDLDYFKRVNDTYGHDGGDRVIAAFGGLLKAHLPKSTIAARMGGEEFVAFLPGADMHDAHHLAQTLRTAMGTLGFVVGDSDWRPTASFGVAEKIAGESLYETMRRADCALYDAKKAGRNRVHTSEGQEPDSSRSTALQPISDR</sequence>
<feature type="transmembrane region" description="Helical" evidence="3">
    <location>
        <begin position="6"/>
        <end position="25"/>
    </location>
</feature>
<feature type="transmembrane region" description="Helical" evidence="3">
    <location>
        <begin position="93"/>
        <end position="110"/>
    </location>
</feature>
<dbReference type="Pfam" id="PF00990">
    <property type="entry name" value="GGDEF"/>
    <property type="match status" value="1"/>
</dbReference>
<dbReference type="GO" id="GO:0043709">
    <property type="term" value="P:cell adhesion involved in single-species biofilm formation"/>
    <property type="evidence" value="ECO:0007669"/>
    <property type="project" value="TreeGrafter"/>
</dbReference>
<dbReference type="SMART" id="SM00267">
    <property type="entry name" value="GGDEF"/>
    <property type="match status" value="1"/>
</dbReference>
<dbReference type="GO" id="GO:1902201">
    <property type="term" value="P:negative regulation of bacterial-type flagellum-dependent cell motility"/>
    <property type="evidence" value="ECO:0007669"/>
    <property type="project" value="TreeGrafter"/>
</dbReference>
<dbReference type="NCBIfam" id="TIGR00254">
    <property type="entry name" value="GGDEF"/>
    <property type="match status" value="1"/>
</dbReference>
<dbReference type="AlphaFoldDB" id="A0A949PMC8"/>
<keyword evidence="6" id="KW-1185">Reference proteome</keyword>
<feature type="compositionally biased region" description="Polar residues" evidence="2">
    <location>
        <begin position="389"/>
        <end position="400"/>
    </location>
</feature>
<name>A0A949PMC8_9HYPH</name>
<evidence type="ECO:0000256" key="2">
    <source>
        <dbReference type="SAM" id="MobiDB-lite"/>
    </source>
</evidence>
<dbReference type="EMBL" id="JAHRVA010000001">
    <property type="protein sequence ID" value="MBV2142511.1"/>
    <property type="molecule type" value="Genomic_DNA"/>
</dbReference>
<feature type="transmembrane region" description="Helical" evidence="3">
    <location>
        <begin position="187"/>
        <end position="208"/>
    </location>
</feature>
<feature type="transmembrane region" description="Helical" evidence="3">
    <location>
        <begin position="63"/>
        <end position="81"/>
    </location>
</feature>
<dbReference type="Proteomes" id="UP000752297">
    <property type="component" value="Unassembled WGS sequence"/>
</dbReference>
<feature type="transmembrane region" description="Helical" evidence="3">
    <location>
        <begin position="152"/>
        <end position="175"/>
    </location>
</feature>
<evidence type="ECO:0000259" key="4">
    <source>
        <dbReference type="PROSITE" id="PS50887"/>
    </source>
</evidence>
<organism evidence="5 6">
    <name type="scientific">Falsochrobactrum tianjinense</name>
    <dbReference type="NCBI Taxonomy" id="2706015"/>
    <lineage>
        <taxon>Bacteria</taxon>
        <taxon>Pseudomonadati</taxon>
        <taxon>Pseudomonadota</taxon>
        <taxon>Alphaproteobacteria</taxon>
        <taxon>Hyphomicrobiales</taxon>
        <taxon>Brucellaceae</taxon>
        <taxon>Falsochrobactrum</taxon>
    </lineage>
</organism>
<accession>A0A949PMC8</accession>
<comment type="caution">
    <text evidence="5">The sequence shown here is derived from an EMBL/GenBank/DDBJ whole genome shotgun (WGS) entry which is preliminary data.</text>
</comment>
<dbReference type="InterPro" id="IPR050469">
    <property type="entry name" value="Diguanylate_Cyclase"/>
</dbReference>
<feature type="region of interest" description="Disordered" evidence="2">
    <location>
        <begin position="374"/>
        <end position="400"/>
    </location>
</feature>
<keyword evidence="3" id="KW-0812">Transmembrane</keyword>
<protein>
    <recommendedName>
        <fullName evidence="1">diguanylate cyclase</fullName>
        <ecNumber evidence="1">2.7.7.65</ecNumber>
    </recommendedName>
</protein>
<dbReference type="PROSITE" id="PS50887">
    <property type="entry name" value="GGDEF"/>
    <property type="match status" value="1"/>
</dbReference>
<evidence type="ECO:0000313" key="5">
    <source>
        <dbReference type="EMBL" id="MBV2142511.1"/>
    </source>
</evidence>
<evidence type="ECO:0000256" key="1">
    <source>
        <dbReference type="ARBA" id="ARBA00012528"/>
    </source>
</evidence>
<dbReference type="RefSeq" id="WP_217676495.1">
    <property type="nucleotide sequence ID" value="NZ_JAHRVA010000001.1"/>
</dbReference>
<dbReference type="EC" id="2.7.7.65" evidence="1"/>
<dbReference type="GO" id="GO:0005886">
    <property type="term" value="C:plasma membrane"/>
    <property type="evidence" value="ECO:0007669"/>
    <property type="project" value="TreeGrafter"/>
</dbReference>